<organism evidence="12 13">
    <name type="scientific">Catenibacillus scindens</name>
    <dbReference type="NCBI Taxonomy" id="673271"/>
    <lineage>
        <taxon>Bacteria</taxon>
        <taxon>Bacillati</taxon>
        <taxon>Bacillota</taxon>
        <taxon>Clostridia</taxon>
        <taxon>Lachnospirales</taxon>
        <taxon>Lachnospiraceae</taxon>
        <taxon>Catenibacillus</taxon>
    </lineage>
</organism>
<dbReference type="Pfam" id="PF00072">
    <property type="entry name" value="Response_reg"/>
    <property type="match status" value="1"/>
</dbReference>
<feature type="DNA-binding region" description="OmpR/PhoB-type" evidence="9">
    <location>
        <begin position="122"/>
        <end position="170"/>
    </location>
</feature>
<dbReference type="GO" id="GO:0005829">
    <property type="term" value="C:cytosol"/>
    <property type="evidence" value="ECO:0007669"/>
    <property type="project" value="TreeGrafter"/>
</dbReference>
<evidence type="ECO:0000256" key="7">
    <source>
        <dbReference type="ARBA" id="ARBA00024867"/>
    </source>
</evidence>
<dbReference type="Gene3D" id="1.10.10.10">
    <property type="entry name" value="Winged helix-like DNA-binding domain superfamily/Winged helix DNA-binding domain"/>
    <property type="match status" value="1"/>
</dbReference>
<dbReference type="Gene3D" id="3.40.50.2300">
    <property type="match status" value="1"/>
</dbReference>
<name>A0A7W8M5R4_9FIRM</name>
<feature type="domain" description="OmpR/PhoB-type" evidence="11">
    <location>
        <begin position="122"/>
        <end position="170"/>
    </location>
</feature>
<dbReference type="GO" id="GO:0000156">
    <property type="term" value="F:phosphorelay response regulator activity"/>
    <property type="evidence" value="ECO:0007669"/>
    <property type="project" value="TreeGrafter"/>
</dbReference>
<keyword evidence="13" id="KW-1185">Reference proteome</keyword>
<dbReference type="PANTHER" id="PTHR48111">
    <property type="entry name" value="REGULATOR OF RPOS"/>
    <property type="match status" value="1"/>
</dbReference>
<evidence type="ECO:0000313" key="12">
    <source>
        <dbReference type="EMBL" id="MBB5264641.1"/>
    </source>
</evidence>
<dbReference type="GO" id="GO:0032993">
    <property type="term" value="C:protein-DNA complex"/>
    <property type="evidence" value="ECO:0007669"/>
    <property type="project" value="TreeGrafter"/>
</dbReference>
<protein>
    <recommendedName>
        <fullName evidence="1">Stage 0 sporulation protein A homolog</fullName>
    </recommendedName>
</protein>
<sequence length="252" mass="27974">MKQIMVIDDDTYISDMLKEVLEKEGYAVSQAWSGTEALLRLQTNRPDLVLLDLMLPGLSGEGVLAKIQGIPVIVISAKGDVSDKVSLLLGGAADYVTKPFDVRELLARITVCLRNVPDNGKNSLLSFENINLDTISHQVTVEDCPVKLTKTEYAILKLLLANPSQVISKSVMICALPSPLSLAIWNSLKKRSCPKTGPGMYRSSVSGPGPWASWRKNYSPILPSPPLKKISLWRMWIFVRLWRKVFWPITAL</sequence>
<dbReference type="SMART" id="SM00448">
    <property type="entry name" value="REC"/>
    <property type="match status" value="1"/>
</dbReference>
<dbReference type="Proteomes" id="UP000543642">
    <property type="component" value="Unassembled WGS sequence"/>
</dbReference>
<gene>
    <name evidence="12" type="ORF">HNP82_001769</name>
</gene>
<evidence type="ECO:0000256" key="5">
    <source>
        <dbReference type="ARBA" id="ARBA00023125"/>
    </source>
</evidence>
<evidence type="ECO:0000256" key="3">
    <source>
        <dbReference type="ARBA" id="ARBA00023012"/>
    </source>
</evidence>
<dbReference type="PANTHER" id="PTHR48111:SF1">
    <property type="entry name" value="TWO-COMPONENT RESPONSE REGULATOR ORR33"/>
    <property type="match status" value="1"/>
</dbReference>
<evidence type="ECO:0000256" key="9">
    <source>
        <dbReference type="PROSITE-ProRule" id="PRU01091"/>
    </source>
</evidence>
<evidence type="ECO:0000313" key="13">
    <source>
        <dbReference type="Proteomes" id="UP000543642"/>
    </source>
</evidence>
<evidence type="ECO:0000256" key="6">
    <source>
        <dbReference type="ARBA" id="ARBA00023163"/>
    </source>
</evidence>
<evidence type="ECO:0000256" key="2">
    <source>
        <dbReference type="ARBA" id="ARBA00022553"/>
    </source>
</evidence>
<dbReference type="CDD" id="cd00383">
    <property type="entry name" value="trans_reg_C"/>
    <property type="match status" value="1"/>
</dbReference>
<comment type="function">
    <text evidence="7">May play the central regulatory role in sporulation. It may be an element of the effector pathway responsible for the activation of sporulation genes in response to nutritional stress. Spo0A may act in concert with spo0H (a sigma factor) to control the expression of some genes that are critical to the sporulation process.</text>
</comment>
<evidence type="ECO:0000259" key="10">
    <source>
        <dbReference type="PROSITE" id="PS50110"/>
    </source>
</evidence>
<dbReference type="Gene3D" id="6.10.250.690">
    <property type="match status" value="1"/>
</dbReference>
<dbReference type="InterPro" id="IPR001789">
    <property type="entry name" value="Sig_transdc_resp-reg_receiver"/>
</dbReference>
<evidence type="ECO:0000256" key="1">
    <source>
        <dbReference type="ARBA" id="ARBA00018672"/>
    </source>
</evidence>
<accession>A0A7W8M5R4</accession>
<dbReference type="InterPro" id="IPR036388">
    <property type="entry name" value="WH-like_DNA-bd_sf"/>
</dbReference>
<dbReference type="GO" id="GO:0006355">
    <property type="term" value="P:regulation of DNA-templated transcription"/>
    <property type="evidence" value="ECO:0007669"/>
    <property type="project" value="InterPro"/>
</dbReference>
<evidence type="ECO:0000259" key="11">
    <source>
        <dbReference type="PROSITE" id="PS51755"/>
    </source>
</evidence>
<feature type="modified residue" description="4-aspartylphosphate" evidence="8">
    <location>
        <position position="52"/>
    </location>
</feature>
<reference evidence="12 13" key="1">
    <citation type="submission" date="2020-08" db="EMBL/GenBank/DDBJ databases">
        <title>Genomic Encyclopedia of Type Strains, Phase IV (KMG-IV): sequencing the most valuable type-strain genomes for metagenomic binning, comparative biology and taxonomic classification.</title>
        <authorList>
            <person name="Goeker M."/>
        </authorList>
    </citation>
    <scope>NUCLEOTIDE SEQUENCE [LARGE SCALE GENOMIC DNA]</scope>
    <source>
        <strain evidence="12 13">DSM 106146</strain>
    </source>
</reference>
<dbReference type="SUPFAM" id="SSF52172">
    <property type="entry name" value="CheY-like"/>
    <property type="match status" value="1"/>
</dbReference>
<keyword evidence="6" id="KW-0804">Transcription</keyword>
<dbReference type="InterPro" id="IPR001867">
    <property type="entry name" value="OmpR/PhoB-type_DNA-bd"/>
</dbReference>
<keyword evidence="5 9" id="KW-0238">DNA-binding</keyword>
<comment type="caution">
    <text evidence="12">The sequence shown here is derived from an EMBL/GenBank/DDBJ whole genome shotgun (WGS) entry which is preliminary data.</text>
</comment>
<dbReference type="InterPro" id="IPR011006">
    <property type="entry name" value="CheY-like_superfamily"/>
</dbReference>
<dbReference type="InterPro" id="IPR039420">
    <property type="entry name" value="WalR-like"/>
</dbReference>
<dbReference type="PROSITE" id="PS51755">
    <property type="entry name" value="OMPR_PHOB"/>
    <property type="match status" value="1"/>
</dbReference>
<keyword evidence="4" id="KW-0805">Transcription regulation</keyword>
<keyword evidence="2 8" id="KW-0597">Phosphoprotein</keyword>
<keyword evidence="3" id="KW-0902">Two-component regulatory system</keyword>
<dbReference type="EMBL" id="JACHFW010000006">
    <property type="protein sequence ID" value="MBB5264641.1"/>
    <property type="molecule type" value="Genomic_DNA"/>
</dbReference>
<evidence type="ECO:0000256" key="8">
    <source>
        <dbReference type="PROSITE-ProRule" id="PRU00169"/>
    </source>
</evidence>
<feature type="domain" description="Response regulatory" evidence="10">
    <location>
        <begin position="3"/>
        <end position="113"/>
    </location>
</feature>
<dbReference type="GO" id="GO:0000976">
    <property type="term" value="F:transcription cis-regulatory region binding"/>
    <property type="evidence" value="ECO:0007669"/>
    <property type="project" value="TreeGrafter"/>
</dbReference>
<dbReference type="PROSITE" id="PS50110">
    <property type="entry name" value="RESPONSE_REGULATORY"/>
    <property type="match status" value="1"/>
</dbReference>
<proteinExistence type="predicted"/>
<evidence type="ECO:0000256" key="4">
    <source>
        <dbReference type="ARBA" id="ARBA00023015"/>
    </source>
</evidence>
<dbReference type="AlphaFoldDB" id="A0A7W8M5R4"/>